<accession>A0A9E7BX72</accession>
<protein>
    <recommendedName>
        <fullName evidence="4">Right handed beta helix domain-containing protein</fullName>
    </recommendedName>
</protein>
<keyword evidence="1" id="KW-0732">Signal</keyword>
<dbReference type="InterPro" id="IPR012334">
    <property type="entry name" value="Pectin_lyas_fold"/>
</dbReference>
<proteinExistence type="predicted"/>
<reference evidence="2" key="1">
    <citation type="journal article" date="2022" name="Int. J. Syst. Evol. Microbiol.">
        <title>Pseudomonas aegrilactucae sp. nov. and Pseudomonas morbosilactucae sp. nov., pathogens causing bacterial rot of lettuce in Japan.</title>
        <authorList>
            <person name="Sawada H."/>
            <person name="Fujikawa T."/>
            <person name="Satou M."/>
        </authorList>
    </citation>
    <scope>NUCLEOTIDE SEQUENCE</scope>
    <source>
        <strain evidence="2">0166_1</strain>
    </source>
</reference>
<feature type="signal peptide" evidence="1">
    <location>
        <begin position="1"/>
        <end position="22"/>
    </location>
</feature>
<sequence length="554" mass="60688">MRTLWPAAAVAALLLLPAAAGAHPERQVFFPDGSTGAVPEYRTTGPSKVVCKPDSAQRIRDEFDGGLEAKRLRQLARCSYHDIQAAVNAASSGDRILIMPGVYHEEPSLAQVDGSFDYDANQYDRAKDASPCRDMYQDIYDPVASGLAGNVRSDPVWVPTYEHHRSCPNHQNLIAIAGDDPADPDRVCDDKCNLQIEGMGRTRADVVISGSRRALNVIRADRADGIYLSHFTVELSDFNNIYVLETNGFRIEDVESRYSREYGVLSFTSDHGLYDNIESYGAGDSGVYPGSGPEGHCARYGIELRHIDSHDNTLGYSGTAGNGIWVHDSKFHHNATGLTTDSFAFGHPGMPQDCAKFERNEIYSNNNNVFDDQRDAYCRTANRPVQERDPTVVCPTFQAPVGTGIGIFGGNGNIVRDNWIYDNWRDGAKLLWVPANFRGESDPSKEVDTSFDNLYRDNHMGVRPDGTRDPNGNDFWWDEEGRGNCWMGNAGPGGAAPSSNVLLGLPGCPGAQVLLPGNPAKTASQATCSQWDPQDDLLDDPPGCDWFTTPKEPS</sequence>
<gene>
    <name evidence="2" type="ORF">DSM104329_00422</name>
</gene>
<dbReference type="AlphaFoldDB" id="A0A9E7BX72"/>
<keyword evidence="3" id="KW-1185">Reference proteome</keyword>
<dbReference type="InterPro" id="IPR011050">
    <property type="entry name" value="Pectin_lyase_fold/virulence"/>
</dbReference>
<evidence type="ECO:0000256" key="1">
    <source>
        <dbReference type="SAM" id="SignalP"/>
    </source>
</evidence>
<dbReference type="Proteomes" id="UP001162834">
    <property type="component" value="Chromosome"/>
</dbReference>
<name>A0A9E7BX72_9ACTN</name>
<dbReference type="RefSeq" id="WP_259313741.1">
    <property type="nucleotide sequence ID" value="NZ_CP087164.1"/>
</dbReference>
<dbReference type="SUPFAM" id="SSF51126">
    <property type="entry name" value="Pectin lyase-like"/>
    <property type="match status" value="1"/>
</dbReference>
<dbReference type="KEGG" id="sbae:DSM104329_00422"/>
<evidence type="ECO:0000313" key="3">
    <source>
        <dbReference type="Proteomes" id="UP001162834"/>
    </source>
</evidence>
<dbReference type="EMBL" id="CP087164">
    <property type="protein sequence ID" value="UGS34051.1"/>
    <property type="molecule type" value="Genomic_DNA"/>
</dbReference>
<evidence type="ECO:0008006" key="4">
    <source>
        <dbReference type="Google" id="ProtNLM"/>
    </source>
</evidence>
<organism evidence="2 3">
    <name type="scientific">Capillimicrobium parvum</name>
    <dbReference type="NCBI Taxonomy" id="2884022"/>
    <lineage>
        <taxon>Bacteria</taxon>
        <taxon>Bacillati</taxon>
        <taxon>Actinomycetota</taxon>
        <taxon>Thermoleophilia</taxon>
        <taxon>Solirubrobacterales</taxon>
        <taxon>Capillimicrobiaceae</taxon>
        <taxon>Capillimicrobium</taxon>
    </lineage>
</organism>
<evidence type="ECO:0000313" key="2">
    <source>
        <dbReference type="EMBL" id="UGS34051.1"/>
    </source>
</evidence>
<dbReference type="Gene3D" id="2.160.20.10">
    <property type="entry name" value="Single-stranded right-handed beta-helix, Pectin lyase-like"/>
    <property type="match status" value="1"/>
</dbReference>
<feature type="chain" id="PRO_5038395472" description="Right handed beta helix domain-containing protein" evidence="1">
    <location>
        <begin position="23"/>
        <end position="554"/>
    </location>
</feature>